<name>A0A0F9TZH6_9ZZZZ</name>
<dbReference type="AlphaFoldDB" id="A0A0F9TZH6"/>
<sequence>MIECNDRHTDSVTLDGILIGACHYCPICFRQLTYNSMPDVGETYWNCGSCGWWDTQELIELMMKDEGG</sequence>
<comment type="caution">
    <text evidence="1">The sequence shown here is derived from an EMBL/GenBank/DDBJ whole genome shotgun (WGS) entry which is preliminary data.</text>
</comment>
<evidence type="ECO:0000313" key="1">
    <source>
        <dbReference type="EMBL" id="KKN54526.1"/>
    </source>
</evidence>
<organism evidence="1">
    <name type="scientific">marine sediment metagenome</name>
    <dbReference type="NCBI Taxonomy" id="412755"/>
    <lineage>
        <taxon>unclassified sequences</taxon>
        <taxon>metagenomes</taxon>
        <taxon>ecological metagenomes</taxon>
    </lineage>
</organism>
<accession>A0A0F9TZH6</accession>
<gene>
    <name evidence="1" type="ORF">LCGC14_0591180</name>
</gene>
<dbReference type="EMBL" id="LAZR01000924">
    <property type="protein sequence ID" value="KKN54526.1"/>
    <property type="molecule type" value="Genomic_DNA"/>
</dbReference>
<proteinExistence type="predicted"/>
<reference evidence="1" key="1">
    <citation type="journal article" date="2015" name="Nature">
        <title>Complex archaea that bridge the gap between prokaryotes and eukaryotes.</title>
        <authorList>
            <person name="Spang A."/>
            <person name="Saw J.H."/>
            <person name="Jorgensen S.L."/>
            <person name="Zaremba-Niedzwiedzka K."/>
            <person name="Martijn J."/>
            <person name="Lind A.E."/>
            <person name="van Eijk R."/>
            <person name="Schleper C."/>
            <person name="Guy L."/>
            <person name="Ettema T.J."/>
        </authorList>
    </citation>
    <scope>NUCLEOTIDE SEQUENCE</scope>
</reference>
<protein>
    <submittedName>
        <fullName evidence="1">Uncharacterized protein</fullName>
    </submittedName>
</protein>